<dbReference type="Gene3D" id="1.20.120.680">
    <property type="entry name" value="Formiminotetrahydrofolate cyclodeaminase monomer, up-and-down helical bundle"/>
    <property type="match status" value="1"/>
</dbReference>
<evidence type="ECO:0000313" key="2">
    <source>
        <dbReference type="EMBL" id="MDG0810775.1"/>
    </source>
</evidence>
<dbReference type="InterPro" id="IPR007044">
    <property type="entry name" value="Cyclodeamin/CycHdrlase"/>
</dbReference>
<sequence>MNDISWEQSIRSFIGQAGSADPTPGGGSVAAVVAALGAAMTSMVGRLSQGDKFALIRPQVEETLAEMNRLSAECETLMHADIASFGRYMDALRLPKATDEEKTRRRDALREAAAQATAVPLRLMAQCREGLTHTLRIAEGANKNVLSDLAIAAILLEAAARSALLTAEINFAALGDPQLAEAYAGQANEEMRRIADMAGEAQDIARRRMRE</sequence>
<feature type="domain" description="Cyclodeaminase/cyclohydrolase" evidence="1">
    <location>
        <begin position="9"/>
        <end position="188"/>
    </location>
</feature>
<dbReference type="Pfam" id="PF04961">
    <property type="entry name" value="FTCD_C"/>
    <property type="match status" value="1"/>
</dbReference>
<comment type="caution">
    <text evidence="2">The sequence shown here is derived from an EMBL/GenBank/DDBJ whole genome shotgun (WGS) entry which is preliminary data.</text>
</comment>
<name>A0A9X4QTK2_9BACL</name>
<dbReference type="GO" id="GO:0003824">
    <property type="term" value="F:catalytic activity"/>
    <property type="evidence" value="ECO:0007669"/>
    <property type="project" value="InterPro"/>
</dbReference>
<dbReference type="RefSeq" id="WP_277532793.1">
    <property type="nucleotide sequence ID" value="NZ_JAPDIA010000003.1"/>
</dbReference>
<dbReference type="InterPro" id="IPR036178">
    <property type="entry name" value="Formintransfe-cycloase-like_sf"/>
</dbReference>
<evidence type="ECO:0000259" key="1">
    <source>
        <dbReference type="Pfam" id="PF04961"/>
    </source>
</evidence>
<protein>
    <submittedName>
        <fullName evidence="2">Cyclodeaminase/cyclohydrolase family protein</fullName>
    </submittedName>
</protein>
<dbReference type="EMBL" id="JAPDIA010000003">
    <property type="protein sequence ID" value="MDG0810775.1"/>
    <property type="molecule type" value="Genomic_DNA"/>
</dbReference>
<dbReference type="AlphaFoldDB" id="A0A9X4QTK2"/>
<dbReference type="Proteomes" id="UP001153404">
    <property type="component" value="Unassembled WGS sequence"/>
</dbReference>
<organism evidence="2 3">
    <name type="scientific">Cohnella rhizosphaerae</name>
    <dbReference type="NCBI Taxonomy" id="1457232"/>
    <lineage>
        <taxon>Bacteria</taxon>
        <taxon>Bacillati</taxon>
        <taxon>Bacillota</taxon>
        <taxon>Bacilli</taxon>
        <taxon>Bacillales</taxon>
        <taxon>Paenibacillaceae</taxon>
        <taxon>Cohnella</taxon>
    </lineage>
</organism>
<reference evidence="2" key="1">
    <citation type="submission" date="2022-10" db="EMBL/GenBank/DDBJ databases">
        <title>Comparative genomic analysis of Cohnella hashimotonis sp. nov., isolated from the International Space Station.</title>
        <authorList>
            <person name="Simpson A."/>
            <person name="Venkateswaran K."/>
        </authorList>
    </citation>
    <scope>NUCLEOTIDE SEQUENCE</scope>
    <source>
        <strain evidence="2">DSM 28161</strain>
    </source>
</reference>
<proteinExistence type="predicted"/>
<accession>A0A9X4QTK2</accession>
<keyword evidence="3" id="KW-1185">Reference proteome</keyword>
<gene>
    <name evidence="2" type="ORF">OMP40_16405</name>
</gene>
<dbReference type="SUPFAM" id="SSF101262">
    <property type="entry name" value="Methenyltetrahydrofolate cyclohydrolase-like"/>
    <property type="match status" value="1"/>
</dbReference>
<evidence type="ECO:0000313" key="3">
    <source>
        <dbReference type="Proteomes" id="UP001153404"/>
    </source>
</evidence>